<gene>
    <name evidence="2" type="ORF">Slati_3688400</name>
</gene>
<feature type="domain" description="Reverse transcriptase" evidence="1">
    <location>
        <begin position="35"/>
        <end position="305"/>
    </location>
</feature>
<protein>
    <submittedName>
        <fullName evidence="2">Mitochondrial protein</fullName>
    </submittedName>
</protein>
<dbReference type="PANTHER" id="PTHR46890">
    <property type="entry name" value="NON-LTR RETROLELEMENT REVERSE TRANSCRIPTASE-LIKE PROTEIN-RELATED"/>
    <property type="match status" value="1"/>
</dbReference>
<dbReference type="SUPFAM" id="SSF56672">
    <property type="entry name" value="DNA/RNA polymerases"/>
    <property type="match status" value="1"/>
</dbReference>
<evidence type="ECO:0000313" key="2">
    <source>
        <dbReference type="EMBL" id="KAL0410987.1"/>
    </source>
</evidence>
<dbReference type="InterPro" id="IPR000477">
    <property type="entry name" value="RT_dom"/>
</dbReference>
<dbReference type="CDD" id="cd01650">
    <property type="entry name" value="RT_nLTR_like"/>
    <property type="match status" value="1"/>
</dbReference>
<organism evidence="2">
    <name type="scientific">Sesamum latifolium</name>
    <dbReference type="NCBI Taxonomy" id="2727402"/>
    <lineage>
        <taxon>Eukaryota</taxon>
        <taxon>Viridiplantae</taxon>
        <taxon>Streptophyta</taxon>
        <taxon>Embryophyta</taxon>
        <taxon>Tracheophyta</taxon>
        <taxon>Spermatophyta</taxon>
        <taxon>Magnoliopsida</taxon>
        <taxon>eudicotyledons</taxon>
        <taxon>Gunneridae</taxon>
        <taxon>Pentapetalae</taxon>
        <taxon>asterids</taxon>
        <taxon>lamiids</taxon>
        <taxon>Lamiales</taxon>
        <taxon>Pedaliaceae</taxon>
        <taxon>Sesamum</taxon>
    </lineage>
</organism>
<dbReference type="PROSITE" id="PS50878">
    <property type="entry name" value="RT_POL"/>
    <property type="match status" value="1"/>
</dbReference>
<accession>A0AAW2U2Q2</accession>
<dbReference type="PANTHER" id="PTHR46890:SF48">
    <property type="entry name" value="RNA-DIRECTED DNA POLYMERASE"/>
    <property type="match status" value="1"/>
</dbReference>
<evidence type="ECO:0000259" key="1">
    <source>
        <dbReference type="PROSITE" id="PS50878"/>
    </source>
</evidence>
<name>A0AAW2U2Q2_9LAMI</name>
<dbReference type="Pfam" id="PF00078">
    <property type="entry name" value="RVT_1"/>
    <property type="match status" value="1"/>
</dbReference>
<dbReference type="InterPro" id="IPR052343">
    <property type="entry name" value="Retrotransposon-Effector_Assoc"/>
</dbReference>
<reference evidence="2" key="2">
    <citation type="journal article" date="2024" name="Plant">
        <title>Genomic evolution and insights into agronomic trait innovations of Sesamum species.</title>
        <authorList>
            <person name="Miao H."/>
            <person name="Wang L."/>
            <person name="Qu L."/>
            <person name="Liu H."/>
            <person name="Sun Y."/>
            <person name="Le M."/>
            <person name="Wang Q."/>
            <person name="Wei S."/>
            <person name="Zheng Y."/>
            <person name="Lin W."/>
            <person name="Duan Y."/>
            <person name="Cao H."/>
            <person name="Xiong S."/>
            <person name="Wang X."/>
            <person name="Wei L."/>
            <person name="Li C."/>
            <person name="Ma Q."/>
            <person name="Ju M."/>
            <person name="Zhao R."/>
            <person name="Li G."/>
            <person name="Mu C."/>
            <person name="Tian Q."/>
            <person name="Mei H."/>
            <person name="Zhang T."/>
            <person name="Gao T."/>
            <person name="Zhang H."/>
        </authorList>
    </citation>
    <scope>NUCLEOTIDE SEQUENCE</scope>
    <source>
        <strain evidence="2">KEN1</strain>
    </source>
</reference>
<proteinExistence type="predicted"/>
<dbReference type="InterPro" id="IPR043502">
    <property type="entry name" value="DNA/RNA_pol_sf"/>
</dbReference>
<dbReference type="EMBL" id="JACGWN010000013">
    <property type="protein sequence ID" value="KAL0410987.1"/>
    <property type="molecule type" value="Genomic_DNA"/>
</dbReference>
<sequence length="317" mass="36093">MHEVISAIQPRVTVDMNRSLAEPYTAAEVKQVSFNMYPLKSPGPTMNHTHIVLIPKCSNPETVTQLRPISLCSVIVMIASKCIANRLKPLLDSIISHTQSAFIPGRLITDNVLLAFELNHHLKLSSRSKEACKALKLDMSKAYDRVEWPFLRGVLLRLDFQHHFVDLIMLMVSTVSYSLTLNRTPFGFFRPERGIRQGDPLSPYLFLFCAEALSCLIQQAEREGRLVGVKVTEQAPSVSHLLFTDDTLVFYQAKEEQAVEVRRILEVYARASGQCVNYHKSCMTISGHVAERTQHQLMNILGIRRVAQLDRTWDYRR</sequence>
<comment type="caution">
    <text evidence="2">The sequence shown here is derived from an EMBL/GenBank/DDBJ whole genome shotgun (WGS) entry which is preliminary data.</text>
</comment>
<dbReference type="AlphaFoldDB" id="A0AAW2U2Q2"/>
<reference evidence="2" key="1">
    <citation type="submission" date="2020-06" db="EMBL/GenBank/DDBJ databases">
        <authorList>
            <person name="Li T."/>
            <person name="Hu X."/>
            <person name="Zhang T."/>
            <person name="Song X."/>
            <person name="Zhang H."/>
            <person name="Dai N."/>
            <person name="Sheng W."/>
            <person name="Hou X."/>
            <person name="Wei L."/>
        </authorList>
    </citation>
    <scope>NUCLEOTIDE SEQUENCE</scope>
    <source>
        <strain evidence="2">KEN1</strain>
        <tissue evidence="2">Leaf</tissue>
    </source>
</reference>